<evidence type="ECO:0000313" key="2">
    <source>
        <dbReference type="Proteomes" id="UP000054097"/>
    </source>
</evidence>
<reference evidence="2" key="2">
    <citation type="submission" date="2015-01" db="EMBL/GenBank/DDBJ databases">
        <title>Evolutionary Origins and Diversification of the Mycorrhizal Mutualists.</title>
        <authorList>
            <consortium name="DOE Joint Genome Institute"/>
            <consortium name="Mycorrhizal Genomics Consortium"/>
            <person name="Kohler A."/>
            <person name="Kuo A."/>
            <person name="Nagy L.G."/>
            <person name="Floudas D."/>
            <person name="Copeland A."/>
            <person name="Barry K.W."/>
            <person name="Cichocki N."/>
            <person name="Veneault-Fourrey C."/>
            <person name="LaButti K."/>
            <person name="Lindquist E.A."/>
            <person name="Lipzen A."/>
            <person name="Lundell T."/>
            <person name="Morin E."/>
            <person name="Murat C."/>
            <person name="Riley R."/>
            <person name="Ohm R."/>
            <person name="Sun H."/>
            <person name="Tunlid A."/>
            <person name="Henrissat B."/>
            <person name="Grigoriev I.V."/>
            <person name="Hibbett D.S."/>
            <person name="Martin F."/>
        </authorList>
    </citation>
    <scope>NUCLEOTIDE SEQUENCE [LARGE SCALE GENOMIC DNA]</scope>
    <source>
        <strain evidence="2">MAFF 305830</strain>
    </source>
</reference>
<dbReference type="Proteomes" id="UP000054097">
    <property type="component" value="Unassembled WGS sequence"/>
</dbReference>
<gene>
    <name evidence="1" type="ORF">M408DRAFT_328784</name>
</gene>
<dbReference type="AlphaFoldDB" id="A0A0C2XKH0"/>
<name>A0A0C2XKH0_SERVB</name>
<proteinExistence type="predicted"/>
<dbReference type="EMBL" id="KN824288">
    <property type="protein sequence ID" value="KIM29537.1"/>
    <property type="molecule type" value="Genomic_DNA"/>
</dbReference>
<accession>A0A0C2XKH0</accession>
<reference evidence="1 2" key="1">
    <citation type="submission" date="2014-04" db="EMBL/GenBank/DDBJ databases">
        <authorList>
            <consortium name="DOE Joint Genome Institute"/>
            <person name="Kuo A."/>
            <person name="Zuccaro A."/>
            <person name="Kohler A."/>
            <person name="Nagy L.G."/>
            <person name="Floudas D."/>
            <person name="Copeland A."/>
            <person name="Barry K.W."/>
            <person name="Cichocki N."/>
            <person name="Veneault-Fourrey C."/>
            <person name="LaButti K."/>
            <person name="Lindquist E.A."/>
            <person name="Lipzen A."/>
            <person name="Lundell T."/>
            <person name="Morin E."/>
            <person name="Murat C."/>
            <person name="Sun H."/>
            <person name="Tunlid A."/>
            <person name="Henrissat B."/>
            <person name="Grigoriev I.V."/>
            <person name="Hibbett D.S."/>
            <person name="Martin F."/>
            <person name="Nordberg H.P."/>
            <person name="Cantor M.N."/>
            <person name="Hua S.X."/>
        </authorList>
    </citation>
    <scope>NUCLEOTIDE SEQUENCE [LARGE SCALE GENOMIC DNA]</scope>
    <source>
        <strain evidence="1 2">MAFF 305830</strain>
    </source>
</reference>
<evidence type="ECO:0000313" key="1">
    <source>
        <dbReference type="EMBL" id="KIM29537.1"/>
    </source>
</evidence>
<keyword evidence="2" id="KW-1185">Reference proteome</keyword>
<sequence length="63" mass="7183">MVILYVANSRPGIRLKMHSRSTGSTILYTSQDPCIHQRASEKLATGTKTVAIDYLFTWTMRHE</sequence>
<dbReference type="HOGENOM" id="CLU_2887235_0_0_1"/>
<organism evidence="1 2">
    <name type="scientific">Serendipita vermifera MAFF 305830</name>
    <dbReference type="NCBI Taxonomy" id="933852"/>
    <lineage>
        <taxon>Eukaryota</taxon>
        <taxon>Fungi</taxon>
        <taxon>Dikarya</taxon>
        <taxon>Basidiomycota</taxon>
        <taxon>Agaricomycotina</taxon>
        <taxon>Agaricomycetes</taxon>
        <taxon>Sebacinales</taxon>
        <taxon>Serendipitaceae</taxon>
        <taxon>Serendipita</taxon>
    </lineage>
</organism>
<protein>
    <submittedName>
        <fullName evidence="1">Uncharacterized protein</fullName>
    </submittedName>
</protein>